<reference evidence="5 6" key="1">
    <citation type="submission" date="2018-09" db="EMBL/GenBank/DDBJ databases">
        <title>The draft genome of Acinetobacter spp. strains.</title>
        <authorList>
            <person name="Qin J."/>
            <person name="Feng Y."/>
            <person name="Zong Z."/>
        </authorList>
    </citation>
    <scope>NUCLEOTIDE SEQUENCE [LARGE SCALE GENOMIC DNA]</scope>
    <source>
        <strain evidence="5 6">WCHAc060002</strain>
    </source>
</reference>
<dbReference type="Proteomes" id="UP000281084">
    <property type="component" value="Unassembled WGS sequence"/>
</dbReference>
<evidence type="ECO:0000256" key="1">
    <source>
        <dbReference type="SAM" id="Coils"/>
    </source>
</evidence>
<dbReference type="AlphaFoldDB" id="A0A3A8G477"/>
<feature type="signal peptide" evidence="3">
    <location>
        <begin position="1"/>
        <end position="22"/>
    </location>
</feature>
<feature type="coiled-coil region" evidence="1">
    <location>
        <begin position="456"/>
        <end position="490"/>
    </location>
</feature>
<gene>
    <name evidence="5" type="ORF">D7V64_05920</name>
</gene>
<proteinExistence type="predicted"/>
<evidence type="ECO:0000259" key="4">
    <source>
        <dbReference type="Pfam" id="PF25800"/>
    </source>
</evidence>
<keyword evidence="3" id="KW-0732">Signal</keyword>
<evidence type="ECO:0000256" key="3">
    <source>
        <dbReference type="SAM" id="SignalP"/>
    </source>
</evidence>
<evidence type="ECO:0000313" key="5">
    <source>
        <dbReference type="EMBL" id="RKG53942.1"/>
    </source>
</evidence>
<dbReference type="Gene3D" id="3.10.350.10">
    <property type="entry name" value="LysM domain"/>
    <property type="match status" value="1"/>
</dbReference>
<comment type="caution">
    <text evidence="5">The sequence shown here is derived from an EMBL/GenBank/DDBJ whole genome shotgun (WGS) entry which is preliminary data.</text>
</comment>
<feature type="compositionally biased region" description="Low complexity" evidence="2">
    <location>
        <begin position="230"/>
        <end position="247"/>
    </location>
</feature>
<dbReference type="EMBL" id="RAXZ01000005">
    <property type="protein sequence ID" value="RKG53942.1"/>
    <property type="molecule type" value="Genomic_DNA"/>
</dbReference>
<feature type="region of interest" description="Disordered" evidence="2">
    <location>
        <begin position="168"/>
        <end position="197"/>
    </location>
</feature>
<feature type="domain" description="FimV N-terminal" evidence="4">
    <location>
        <begin position="26"/>
        <end position="113"/>
    </location>
</feature>
<dbReference type="InterPro" id="IPR057840">
    <property type="entry name" value="FimV_N"/>
</dbReference>
<feature type="chain" id="PRO_5017384525" description="FimV N-terminal domain-containing protein" evidence="3">
    <location>
        <begin position="23"/>
        <end position="495"/>
    </location>
</feature>
<evidence type="ECO:0000256" key="2">
    <source>
        <dbReference type="SAM" id="MobiDB-lite"/>
    </source>
</evidence>
<sequence>MTVYNKLKIAILAILASQPLHAITIDPIQIQSAPGELLYAEINFRQSDSNQPLQASLANAEDLMRMGVGHQPPGHLNFFTRRDSAGNGVITITSSRPMTDAELNIVVKVTEGNAIRLQHIKTPLKRNAGQNPSLANLSRNERPLAPLIIRNENEIGLNLPVSTAYTAKTPNSIQKNEAPLSISRATPPSLNNSSTPTLASVTPVAQAYAVPAPMVKPVAPAAPISPVQKQTVASAQAPTPAQTATKPSNSAEQPATSVAAKPAMGQVSQDPLVKQFAEAKAEQKTAPATPAPAPAPANVAPVSKSPVSAQTPPPAKAEYVVQSNETLWGIASRLATAQNRPIGEVMKQIKASNEHAFIQGDSNRLRRGVALNLNSTAPSKEQPKVNAAALAKIPSAQSGKAKYRLNQAEMSLISENERDSAHTSANKNTEKNQTSDKLSLKIMTSREKTVKLQRNVTQLELALNQKDQRIQLLNTRLAQLEEKLKAQRAAKKPIH</sequence>
<dbReference type="InterPro" id="IPR036779">
    <property type="entry name" value="LysM_dom_sf"/>
</dbReference>
<feature type="region of interest" description="Disordered" evidence="2">
    <location>
        <begin position="230"/>
        <end position="317"/>
    </location>
</feature>
<organism evidence="5 6">
    <name type="scientific">Acinetobacter cumulans</name>
    <dbReference type="NCBI Taxonomy" id="2136182"/>
    <lineage>
        <taxon>Bacteria</taxon>
        <taxon>Pseudomonadati</taxon>
        <taxon>Pseudomonadota</taxon>
        <taxon>Gammaproteobacteria</taxon>
        <taxon>Moraxellales</taxon>
        <taxon>Moraxellaceae</taxon>
        <taxon>Acinetobacter</taxon>
    </lineage>
</organism>
<evidence type="ECO:0000313" key="6">
    <source>
        <dbReference type="Proteomes" id="UP000281084"/>
    </source>
</evidence>
<accession>A0A3A8G477</accession>
<name>A0A3A8G477_9GAMM</name>
<dbReference type="RefSeq" id="WP_120367151.1">
    <property type="nucleotide sequence ID" value="NZ_RAXZ01000005.1"/>
</dbReference>
<keyword evidence="1" id="KW-0175">Coiled coil</keyword>
<feature type="region of interest" description="Disordered" evidence="2">
    <location>
        <begin position="415"/>
        <end position="438"/>
    </location>
</feature>
<dbReference type="Pfam" id="PF25800">
    <property type="entry name" value="FimV_N"/>
    <property type="match status" value="1"/>
</dbReference>
<protein>
    <recommendedName>
        <fullName evidence="4">FimV N-terminal domain-containing protein</fullName>
    </recommendedName>
</protein>
<feature type="compositionally biased region" description="Polar residues" evidence="2">
    <location>
        <begin position="183"/>
        <end position="197"/>
    </location>
</feature>
<feature type="compositionally biased region" description="Low complexity" evidence="2">
    <location>
        <begin position="296"/>
        <end position="310"/>
    </location>
</feature>